<evidence type="ECO:0000313" key="1">
    <source>
        <dbReference type="EMBL" id="KAF9661194.1"/>
    </source>
</evidence>
<protein>
    <submittedName>
        <fullName evidence="1">Uncharacterized protein</fullName>
    </submittedName>
</protein>
<dbReference type="EMBL" id="JADGMS010000019">
    <property type="protein sequence ID" value="KAF9661194.1"/>
    <property type="molecule type" value="Genomic_DNA"/>
</dbReference>
<comment type="caution">
    <text evidence="1">The sequence shown here is derived from an EMBL/GenBank/DDBJ whole genome shotgun (WGS) entry which is preliminary data.</text>
</comment>
<proteinExistence type="predicted"/>
<name>A0A835J375_9ROSI</name>
<dbReference type="Proteomes" id="UP000657918">
    <property type="component" value="Unassembled WGS sequence"/>
</dbReference>
<reference evidence="1 2" key="1">
    <citation type="submission" date="2020-10" db="EMBL/GenBank/DDBJ databases">
        <title>Plant Genome Project.</title>
        <authorList>
            <person name="Zhang R.-G."/>
        </authorList>
    </citation>
    <scope>NUCLEOTIDE SEQUENCE [LARGE SCALE GENOMIC DNA]</scope>
    <source>
        <strain evidence="1">FAFU-HL-1</strain>
        <tissue evidence="1">Leaf</tissue>
    </source>
</reference>
<dbReference type="AlphaFoldDB" id="A0A835J375"/>
<organism evidence="1 2">
    <name type="scientific">Salix dunnii</name>
    <dbReference type="NCBI Taxonomy" id="1413687"/>
    <lineage>
        <taxon>Eukaryota</taxon>
        <taxon>Viridiplantae</taxon>
        <taxon>Streptophyta</taxon>
        <taxon>Embryophyta</taxon>
        <taxon>Tracheophyta</taxon>
        <taxon>Spermatophyta</taxon>
        <taxon>Magnoliopsida</taxon>
        <taxon>eudicotyledons</taxon>
        <taxon>Gunneridae</taxon>
        <taxon>Pentapetalae</taxon>
        <taxon>rosids</taxon>
        <taxon>fabids</taxon>
        <taxon>Malpighiales</taxon>
        <taxon>Salicaceae</taxon>
        <taxon>Saliceae</taxon>
        <taxon>Salix</taxon>
    </lineage>
</organism>
<gene>
    <name evidence="1" type="ORF">SADUNF_Sadunf19G0042600</name>
</gene>
<keyword evidence="2" id="KW-1185">Reference proteome</keyword>
<accession>A0A835J375</accession>
<sequence>MSGSTSDFSCTFPQVSDSQKISSLPFHKFVFLVSLIAEPRRNNNAVLCLVPYNLTIELVADQSFMCVQFQVELKLEDYLKEPRPQICHRRLPLEVMTLELPKCFRD</sequence>
<evidence type="ECO:0000313" key="2">
    <source>
        <dbReference type="Proteomes" id="UP000657918"/>
    </source>
</evidence>